<dbReference type="InterPro" id="IPR050390">
    <property type="entry name" value="C5-Methyltransferase"/>
</dbReference>
<name>A0ABX8WHZ3_9HYPH</name>
<proteinExistence type="inferred from homology"/>
<dbReference type="PROSITE" id="PS51679">
    <property type="entry name" value="SAM_MT_C5"/>
    <property type="match status" value="1"/>
</dbReference>
<evidence type="ECO:0000313" key="8">
    <source>
        <dbReference type="EMBL" id="QYO78403.1"/>
    </source>
</evidence>
<keyword evidence="3 7" id="KW-0808">Transferase</keyword>
<keyword evidence="4 7" id="KW-0949">S-adenosyl-L-methionine</keyword>
<evidence type="ECO:0000256" key="1">
    <source>
        <dbReference type="ARBA" id="ARBA00011975"/>
    </source>
</evidence>
<keyword evidence="9" id="KW-1185">Reference proteome</keyword>
<evidence type="ECO:0000256" key="5">
    <source>
        <dbReference type="ARBA" id="ARBA00022747"/>
    </source>
</evidence>
<dbReference type="GO" id="GO:0032259">
    <property type="term" value="P:methylation"/>
    <property type="evidence" value="ECO:0007669"/>
    <property type="project" value="UniProtKB-KW"/>
</dbReference>
<sequence>MQSEIIIDSFAGGGGASTGIELALEAMGHGDPIVDIAINHNGPALAMHAANHPGTLHMESDIWTVDPLSTTAGRPVGLLWTSPDCRHFSRAKGSTPVSKKIRGLAWSIAHWAEQVQPRMIFLENVEEFLGWGPLIMGPKGKEIPDPERIGETFQQWIGRFKKAGYRVEWRVLRACDFGAPTIRKRLYIIMRRDGEKIVWPSPTHGAPNSPGVRNGKRMPWVTAAEIIDWDLPCPSILMSKNDAKVYTKSTGRRIIRPLADNTMARIAAGVRRYVLEAADPFIVTCNHSGSGFRGQGLRDPFLTIAGARDAHGRVVPTTMPFITSCYGESGGRNDRAAPVDEPLRTITTEPRFGVVEAMCAPFMTAHYGTDVGSPVDAPIRTITGIPKIEPVVSTLAQPPLSHEQYASAQRVADFLRRYGAWNGDGLVTLGDRVIVDIGMRMLTPRELARAQGFPDDYILAAPFEDGFLCETEQRRKIGNSVCPPVAAALVAANFRPQQRAFVPANQGWLFDEVAA</sequence>
<comment type="catalytic activity">
    <reaction evidence="6">
        <text>a 2'-deoxycytidine in DNA + S-adenosyl-L-methionine = a 5-methyl-2'-deoxycytidine in DNA + S-adenosyl-L-homocysteine + H(+)</text>
        <dbReference type="Rhea" id="RHEA:13681"/>
        <dbReference type="Rhea" id="RHEA-COMP:11369"/>
        <dbReference type="Rhea" id="RHEA-COMP:11370"/>
        <dbReference type="ChEBI" id="CHEBI:15378"/>
        <dbReference type="ChEBI" id="CHEBI:57856"/>
        <dbReference type="ChEBI" id="CHEBI:59789"/>
        <dbReference type="ChEBI" id="CHEBI:85452"/>
        <dbReference type="ChEBI" id="CHEBI:85454"/>
        <dbReference type="EC" id="2.1.1.37"/>
    </reaction>
</comment>
<evidence type="ECO:0000313" key="9">
    <source>
        <dbReference type="Proteomes" id="UP000825799"/>
    </source>
</evidence>
<gene>
    <name evidence="8" type="ORF">K1X15_07610</name>
</gene>
<dbReference type="Proteomes" id="UP000825799">
    <property type="component" value="Chromosome"/>
</dbReference>
<evidence type="ECO:0000256" key="6">
    <source>
        <dbReference type="ARBA" id="ARBA00047422"/>
    </source>
</evidence>
<dbReference type="PRINTS" id="PR00105">
    <property type="entry name" value="C5METTRFRASE"/>
</dbReference>
<evidence type="ECO:0000256" key="4">
    <source>
        <dbReference type="ARBA" id="ARBA00022691"/>
    </source>
</evidence>
<evidence type="ECO:0000256" key="7">
    <source>
        <dbReference type="PROSITE-ProRule" id="PRU01016"/>
    </source>
</evidence>
<dbReference type="EMBL" id="CP080590">
    <property type="protein sequence ID" value="QYO78403.1"/>
    <property type="molecule type" value="Genomic_DNA"/>
</dbReference>
<dbReference type="Gene3D" id="3.90.120.10">
    <property type="entry name" value="DNA Methylase, subunit A, domain 2"/>
    <property type="match status" value="1"/>
</dbReference>
<keyword evidence="2 7" id="KW-0489">Methyltransferase</keyword>
<evidence type="ECO:0000256" key="2">
    <source>
        <dbReference type="ARBA" id="ARBA00022603"/>
    </source>
</evidence>
<comment type="similarity">
    <text evidence="7">Belongs to the class I-like SAM-binding methyltransferase superfamily. C5-methyltransferase family.</text>
</comment>
<dbReference type="RefSeq" id="WP_220306873.1">
    <property type="nucleotide sequence ID" value="NZ_CP080590.1"/>
</dbReference>
<dbReference type="InterPro" id="IPR029063">
    <property type="entry name" value="SAM-dependent_MTases_sf"/>
</dbReference>
<organism evidence="8 9">
    <name type="scientific">Devosia salina</name>
    <dbReference type="NCBI Taxonomy" id="2860336"/>
    <lineage>
        <taxon>Bacteria</taxon>
        <taxon>Pseudomonadati</taxon>
        <taxon>Pseudomonadota</taxon>
        <taxon>Alphaproteobacteria</taxon>
        <taxon>Hyphomicrobiales</taxon>
        <taxon>Devosiaceae</taxon>
        <taxon>Devosia</taxon>
    </lineage>
</organism>
<dbReference type="PANTHER" id="PTHR10629">
    <property type="entry name" value="CYTOSINE-SPECIFIC METHYLTRANSFERASE"/>
    <property type="match status" value="1"/>
</dbReference>
<accession>A0ABX8WHZ3</accession>
<dbReference type="PANTHER" id="PTHR10629:SF52">
    <property type="entry name" value="DNA (CYTOSINE-5)-METHYLTRANSFERASE 1"/>
    <property type="match status" value="1"/>
</dbReference>
<dbReference type="InterPro" id="IPR001525">
    <property type="entry name" value="C5_MeTfrase"/>
</dbReference>
<reference evidence="8 9" key="1">
    <citation type="submission" date="2021-08" db="EMBL/GenBank/DDBJ databases">
        <title>Devosia salina sp. nov., isolated from the South China Sea sediment.</title>
        <authorList>
            <person name="Zhou Z."/>
        </authorList>
    </citation>
    <scope>NUCLEOTIDE SEQUENCE [LARGE SCALE GENOMIC DNA]</scope>
    <source>
        <strain evidence="8 9">SCS-3</strain>
    </source>
</reference>
<evidence type="ECO:0000256" key="3">
    <source>
        <dbReference type="ARBA" id="ARBA00022679"/>
    </source>
</evidence>
<dbReference type="GO" id="GO:0008168">
    <property type="term" value="F:methyltransferase activity"/>
    <property type="evidence" value="ECO:0007669"/>
    <property type="project" value="UniProtKB-KW"/>
</dbReference>
<dbReference type="EC" id="2.1.1.37" evidence="1"/>
<protein>
    <recommendedName>
        <fullName evidence="1">DNA (cytosine-5-)-methyltransferase</fullName>
        <ecNumber evidence="1">2.1.1.37</ecNumber>
    </recommendedName>
</protein>
<dbReference type="Pfam" id="PF00145">
    <property type="entry name" value="DNA_methylase"/>
    <property type="match status" value="2"/>
</dbReference>
<dbReference type="Gene3D" id="3.40.50.150">
    <property type="entry name" value="Vaccinia Virus protein VP39"/>
    <property type="match status" value="1"/>
</dbReference>
<keyword evidence="5" id="KW-0680">Restriction system</keyword>
<dbReference type="SUPFAM" id="SSF53335">
    <property type="entry name" value="S-adenosyl-L-methionine-dependent methyltransferases"/>
    <property type="match status" value="1"/>
</dbReference>
<feature type="active site" evidence="7">
    <location>
        <position position="85"/>
    </location>
</feature>